<dbReference type="EMBL" id="PGOL01001146">
    <property type="protein sequence ID" value="PKI60568.1"/>
    <property type="molecule type" value="Genomic_DNA"/>
</dbReference>
<dbReference type="PANTHER" id="PTHR38936:SF1">
    <property type="entry name" value="DUF641 DOMAIN-CONTAINING PROTEIN"/>
    <property type="match status" value="1"/>
</dbReference>
<evidence type="ECO:0000313" key="2">
    <source>
        <dbReference type="Proteomes" id="UP000233551"/>
    </source>
</evidence>
<dbReference type="GeneID" id="116211393"/>
<dbReference type="AlphaFoldDB" id="A0A2I0JW73"/>
<dbReference type="OrthoDB" id="1937314at2759"/>
<name>A0A2I0JW73_PUNGR</name>
<proteinExistence type="predicted"/>
<gene>
    <name evidence="1" type="ORF">CRG98_019044</name>
</gene>
<evidence type="ECO:0000313" key="1">
    <source>
        <dbReference type="EMBL" id="PKI60568.1"/>
    </source>
</evidence>
<accession>A0A2I0JW73</accession>
<organism evidence="1 2">
    <name type="scientific">Punica granatum</name>
    <name type="common">Pomegranate</name>
    <dbReference type="NCBI Taxonomy" id="22663"/>
    <lineage>
        <taxon>Eukaryota</taxon>
        <taxon>Viridiplantae</taxon>
        <taxon>Streptophyta</taxon>
        <taxon>Embryophyta</taxon>
        <taxon>Tracheophyta</taxon>
        <taxon>Spermatophyta</taxon>
        <taxon>Magnoliopsida</taxon>
        <taxon>eudicotyledons</taxon>
        <taxon>Gunneridae</taxon>
        <taxon>Pentapetalae</taxon>
        <taxon>rosids</taxon>
        <taxon>malvids</taxon>
        <taxon>Myrtales</taxon>
        <taxon>Lythraceae</taxon>
        <taxon>Punica</taxon>
    </lineage>
</organism>
<dbReference type="PANTHER" id="PTHR38936">
    <property type="entry name" value="TITIN-LIKE ISOFORM X2"/>
    <property type="match status" value="1"/>
</dbReference>
<sequence>MGRKPLASKAEERAPPTDGGNLPPTGEILGVKTTELVPESPERLPENGNAASDGMKPPLETLNPSEVIAGSRPKRKPKSPTDASKAIAKKPKVATPRRSGRLQSAVVPARNKDLAPISQDLTAQAVEEEVLPRAPEETRLPELSIREKNLEEKVISLSEAVEELKTCIEVLKLKFKKMEEAWGRTPGVGTSTNGLHEECQKKIEALMNENRELTGKLGNAHMMYSKGNCLFSELMEKVKDIMLLFGLKAAEMAPPAPNATDSTRGRGLVDGMN</sequence>
<comment type="caution">
    <text evidence="1">The sequence shown here is derived from an EMBL/GenBank/DDBJ whole genome shotgun (WGS) entry which is preliminary data.</text>
</comment>
<keyword evidence="2" id="KW-1185">Reference proteome</keyword>
<protein>
    <submittedName>
        <fullName evidence="1">Uncharacterized protein</fullName>
    </submittedName>
</protein>
<dbReference type="Proteomes" id="UP000233551">
    <property type="component" value="Unassembled WGS sequence"/>
</dbReference>
<reference evidence="1 2" key="1">
    <citation type="submission" date="2017-11" db="EMBL/GenBank/DDBJ databases">
        <title>De-novo sequencing of pomegranate (Punica granatum L.) genome.</title>
        <authorList>
            <person name="Akparov Z."/>
            <person name="Amiraslanov A."/>
            <person name="Hajiyeva S."/>
            <person name="Abbasov M."/>
            <person name="Kaur K."/>
            <person name="Hamwieh A."/>
            <person name="Solovyev V."/>
            <person name="Salamov A."/>
            <person name="Braich B."/>
            <person name="Kosarev P."/>
            <person name="Mahmoud A."/>
            <person name="Hajiyev E."/>
            <person name="Babayeva S."/>
            <person name="Izzatullayeva V."/>
            <person name="Mammadov A."/>
            <person name="Mammadov A."/>
            <person name="Sharifova S."/>
            <person name="Ojaghi J."/>
            <person name="Eynullazada K."/>
            <person name="Bayramov B."/>
            <person name="Abdulazimova A."/>
            <person name="Shahmuradov I."/>
        </authorList>
    </citation>
    <scope>NUCLEOTIDE SEQUENCE [LARGE SCALE GENOMIC DNA]</scope>
    <source>
        <strain evidence="2">cv. AG2017</strain>
        <tissue evidence="1">Leaf</tissue>
    </source>
</reference>